<feature type="region of interest" description="Disordered" evidence="1">
    <location>
        <begin position="92"/>
        <end position="115"/>
    </location>
</feature>
<comment type="caution">
    <text evidence="2">The sequence shown here is derived from an EMBL/GenBank/DDBJ whole genome shotgun (WGS) entry which is preliminary data.</text>
</comment>
<dbReference type="EMBL" id="JBHSIU010000071">
    <property type="protein sequence ID" value="MFC5005398.1"/>
    <property type="molecule type" value="Genomic_DNA"/>
</dbReference>
<name>A0ABV9WAB1_9ACTN</name>
<dbReference type="Proteomes" id="UP001595912">
    <property type="component" value="Unassembled WGS sequence"/>
</dbReference>
<organism evidence="2 3">
    <name type="scientific">Dactylosporangium cerinum</name>
    <dbReference type="NCBI Taxonomy" id="1434730"/>
    <lineage>
        <taxon>Bacteria</taxon>
        <taxon>Bacillati</taxon>
        <taxon>Actinomycetota</taxon>
        <taxon>Actinomycetes</taxon>
        <taxon>Micromonosporales</taxon>
        <taxon>Micromonosporaceae</taxon>
        <taxon>Dactylosporangium</taxon>
    </lineage>
</organism>
<evidence type="ECO:0000256" key="1">
    <source>
        <dbReference type="SAM" id="MobiDB-lite"/>
    </source>
</evidence>
<evidence type="ECO:0000313" key="3">
    <source>
        <dbReference type="Proteomes" id="UP001595912"/>
    </source>
</evidence>
<dbReference type="RefSeq" id="WP_380126034.1">
    <property type="nucleotide sequence ID" value="NZ_JBHSIU010000071.1"/>
</dbReference>
<sequence length="115" mass="11509">MNPRVAPASTTPPPSTAPVANGGGTWTEERVRALGVITDLPTAAQVFGLGRALAYGLARDGKFPVPVMKVGNRYRVAVAAILAALYIPAAPTTTANPGTATTSAAPSAPPDTAAT</sequence>
<reference evidence="3" key="1">
    <citation type="journal article" date="2019" name="Int. J. Syst. Evol. Microbiol.">
        <title>The Global Catalogue of Microorganisms (GCM) 10K type strain sequencing project: providing services to taxonomists for standard genome sequencing and annotation.</title>
        <authorList>
            <consortium name="The Broad Institute Genomics Platform"/>
            <consortium name="The Broad Institute Genome Sequencing Center for Infectious Disease"/>
            <person name="Wu L."/>
            <person name="Ma J."/>
        </authorList>
    </citation>
    <scope>NUCLEOTIDE SEQUENCE [LARGE SCALE GENOMIC DNA]</scope>
    <source>
        <strain evidence="3">CGMCC 4.7152</strain>
    </source>
</reference>
<proteinExistence type="predicted"/>
<accession>A0ABV9WAB1</accession>
<keyword evidence="3" id="KW-1185">Reference proteome</keyword>
<feature type="region of interest" description="Disordered" evidence="1">
    <location>
        <begin position="1"/>
        <end position="24"/>
    </location>
</feature>
<gene>
    <name evidence="2" type="ORF">ACFPIJ_47150</name>
</gene>
<protein>
    <submittedName>
        <fullName evidence="2">Helix-turn-helix transcriptional regulator</fullName>
    </submittedName>
</protein>
<evidence type="ECO:0000313" key="2">
    <source>
        <dbReference type="EMBL" id="MFC5005398.1"/>
    </source>
</evidence>